<proteinExistence type="predicted"/>
<dbReference type="Proteomes" id="UP001492380">
    <property type="component" value="Unassembled WGS sequence"/>
</dbReference>
<protein>
    <submittedName>
        <fullName evidence="2">Heterokaryon incompatibility protein-domain-containing protein</fullName>
    </submittedName>
</protein>
<sequence length="624" mass="70815">MSQHAQLYRYRPLRSSATTRLVLIHPQSGTASGIAIELIEAFPNGSTKYDALSYTWGEEKPDKFVTCKGRRVAVTKNLLEALKRFRHPEKPVTMWIDQVCIDQDNMLERNRQVAMMGRIFACAEKVIVWLGEDMQVDSNGSRLDLKPGLRLAKQILDMLHDDPELKFDWDCLTNHRGGLPMAGNKAWQALAAVLRTRWWFRMWVIQEVVLSSRIEVVCGRSIFTWEEMGQIVGYLDCHEYRTSNHNSTTIAELPFTRINRMKKQHQREIQPALFDLIQACRDFGASDPRDKVYALLELGQHDTDPDYSKTTRDVFVEFAVSAVRAAQRTRSCCYHAIEDPYNLDCCSLGGSKARQRYERITTMLRCAGTTNQSQEDLPSWVPDWSVNLKLRPFDFGGCEQQQARHAYALGDLRVGQDASLSLPGRIYDTIKAAGSLQLDFRDVSDPKFERALIAQWYADCEAVAAENHLPYPTSGKTSHIVMMKILDRCGILAEDTMRPLSPPEQSSTKFNRPSLVEYHRRSSGNLIDDLTNPPWVLPENHYESKMGLGVGRVLFTTTCGWMGLVPFGTREGDVIFVMLDCSIPFVLRPIEGGFTLLGECYVYGIMGEKDSFGEDIAVRDVIII</sequence>
<feature type="domain" description="Heterokaryon incompatibility" evidence="1">
    <location>
        <begin position="49"/>
        <end position="207"/>
    </location>
</feature>
<evidence type="ECO:0000313" key="3">
    <source>
        <dbReference type="Proteomes" id="UP001492380"/>
    </source>
</evidence>
<gene>
    <name evidence="2" type="ORF">HDK90DRAFT_466896</name>
</gene>
<name>A0ABR1YN03_9PEZI</name>
<dbReference type="Pfam" id="PF06985">
    <property type="entry name" value="HET"/>
    <property type="match status" value="1"/>
</dbReference>
<dbReference type="PANTHER" id="PTHR24148">
    <property type="entry name" value="ANKYRIN REPEAT DOMAIN-CONTAINING PROTEIN 39 HOMOLOG-RELATED"/>
    <property type="match status" value="1"/>
</dbReference>
<evidence type="ECO:0000313" key="2">
    <source>
        <dbReference type="EMBL" id="KAK8233886.1"/>
    </source>
</evidence>
<dbReference type="PANTHER" id="PTHR24148:SF64">
    <property type="entry name" value="HETEROKARYON INCOMPATIBILITY DOMAIN-CONTAINING PROTEIN"/>
    <property type="match status" value="1"/>
</dbReference>
<dbReference type="Pfam" id="PF26639">
    <property type="entry name" value="Het-6_barrel"/>
    <property type="match status" value="1"/>
</dbReference>
<dbReference type="InterPro" id="IPR052895">
    <property type="entry name" value="HetReg/Transcr_Mod"/>
</dbReference>
<organism evidence="2 3">
    <name type="scientific">Phyllosticta capitalensis</name>
    <dbReference type="NCBI Taxonomy" id="121624"/>
    <lineage>
        <taxon>Eukaryota</taxon>
        <taxon>Fungi</taxon>
        <taxon>Dikarya</taxon>
        <taxon>Ascomycota</taxon>
        <taxon>Pezizomycotina</taxon>
        <taxon>Dothideomycetes</taxon>
        <taxon>Dothideomycetes incertae sedis</taxon>
        <taxon>Botryosphaeriales</taxon>
        <taxon>Phyllostictaceae</taxon>
        <taxon>Phyllosticta</taxon>
    </lineage>
</organism>
<accession>A0ABR1YN03</accession>
<comment type="caution">
    <text evidence="2">The sequence shown here is derived from an EMBL/GenBank/DDBJ whole genome shotgun (WGS) entry which is preliminary data.</text>
</comment>
<dbReference type="EMBL" id="JBBWRZ010000006">
    <property type="protein sequence ID" value="KAK8233886.1"/>
    <property type="molecule type" value="Genomic_DNA"/>
</dbReference>
<reference evidence="2 3" key="1">
    <citation type="submission" date="2024-04" db="EMBL/GenBank/DDBJ databases">
        <title>Phyllosticta paracitricarpa is synonymous to the EU quarantine fungus P. citricarpa based on phylogenomic analyses.</title>
        <authorList>
            <consortium name="Lawrence Berkeley National Laboratory"/>
            <person name="Van Ingen-Buijs V.A."/>
            <person name="Van Westerhoven A.C."/>
            <person name="Haridas S."/>
            <person name="Skiadas P."/>
            <person name="Martin F."/>
            <person name="Groenewald J.Z."/>
            <person name="Crous P.W."/>
            <person name="Seidl M.F."/>
        </authorList>
    </citation>
    <scope>NUCLEOTIDE SEQUENCE [LARGE SCALE GENOMIC DNA]</scope>
    <source>
        <strain evidence="2 3">CBS 123374</strain>
    </source>
</reference>
<evidence type="ECO:0000259" key="1">
    <source>
        <dbReference type="Pfam" id="PF06985"/>
    </source>
</evidence>
<keyword evidence="3" id="KW-1185">Reference proteome</keyword>
<dbReference type="InterPro" id="IPR010730">
    <property type="entry name" value="HET"/>
</dbReference>